<dbReference type="InterPro" id="IPR001173">
    <property type="entry name" value="Glyco_trans_2-like"/>
</dbReference>
<name>A0A955L2R0_9BACT</name>
<reference evidence="7" key="1">
    <citation type="submission" date="2020-04" db="EMBL/GenBank/DDBJ databases">
        <authorList>
            <person name="Zhang T."/>
        </authorList>
    </citation>
    <scope>NUCLEOTIDE SEQUENCE</scope>
    <source>
        <strain evidence="7">HKST-UBA13</strain>
    </source>
</reference>
<dbReference type="Proteomes" id="UP000775877">
    <property type="component" value="Unassembled WGS sequence"/>
</dbReference>
<dbReference type="InterPro" id="IPR028098">
    <property type="entry name" value="Glyco_trans_4-like_N"/>
</dbReference>
<dbReference type="AlphaFoldDB" id="A0A955L2R0"/>
<feature type="domain" description="Glycosyltransferase 2-like" evidence="5">
    <location>
        <begin position="10"/>
        <end position="181"/>
    </location>
</feature>
<dbReference type="CDD" id="cd03801">
    <property type="entry name" value="GT4_PimA-like"/>
    <property type="match status" value="1"/>
</dbReference>
<dbReference type="Pfam" id="PF00534">
    <property type="entry name" value="Glycos_transf_1"/>
    <property type="match status" value="1"/>
</dbReference>
<comment type="caution">
    <text evidence="7">The sequence shown here is derived from an EMBL/GenBank/DDBJ whole genome shotgun (WGS) entry which is preliminary data.</text>
</comment>
<evidence type="ECO:0000259" key="5">
    <source>
        <dbReference type="Pfam" id="PF00535"/>
    </source>
</evidence>
<protein>
    <submittedName>
        <fullName evidence="7">Glycosyltransferase</fullName>
        <ecNumber evidence="7">2.4.-.-</ecNumber>
    </submittedName>
</protein>
<dbReference type="PANTHER" id="PTHR43179">
    <property type="entry name" value="RHAMNOSYLTRANSFERASE WBBL"/>
    <property type="match status" value="1"/>
</dbReference>
<dbReference type="InterPro" id="IPR029044">
    <property type="entry name" value="Nucleotide-diphossugar_trans"/>
</dbReference>
<evidence type="ECO:0000259" key="4">
    <source>
        <dbReference type="Pfam" id="PF00534"/>
    </source>
</evidence>
<organism evidence="7 8">
    <name type="scientific">Candidatus Dojkabacteria bacterium</name>
    <dbReference type="NCBI Taxonomy" id="2099670"/>
    <lineage>
        <taxon>Bacteria</taxon>
        <taxon>Candidatus Dojkabacteria</taxon>
    </lineage>
</organism>
<evidence type="ECO:0000256" key="1">
    <source>
        <dbReference type="ARBA" id="ARBA00006739"/>
    </source>
</evidence>
<dbReference type="Pfam" id="PF00535">
    <property type="entry name" value="Glycos_transf_2"/>
    <property type="match status" value="1"/>
</dbReference>
<reference evidence="7" key="2">
    <citation type="journal article" date="2021" name="Microbiome">
        <title>Successional dynamics and alternative stable states in a saline activated sludge microbial community over 9 years.</title>
        <authorList>
            <person name="Wang Y."/>
            <person name="Ye J."/>
            <person name="Ju F."/>
            <person name="Liu L."/>
            <person name="Boyd J.A."/>
            <person name="Deng Y."/>
            <person name="Parks D.H."/>
            <person name="Jiang X."/>
            <person name="Yin X."/>
            <person name="Woodcroft B.J."/>
            <person name="Tyson G.W."/>
            <person name="Hugenholtz P."/>
            <person name="Polz M.F."/>
            <person name="Zhang T."/>
        </authorList>
    </citation>
    <scope>NUCLEOTIDE SEQUENCE</scope>
    <source>
        <strain evidence="7">HKST-UBA13</strain>
    </source>
</reference>
<keyword evidence="2 7" id="KW-0328">Glycosyltransferase</keyword>
<evidence type="ECO:0000313" key="7">
    <source>
        <dbReference type="EMBL" id="MCA9381646.1"/>
    </source>
</evidence>
<evidence type="ECO:0000259" key="6">
    <source>
        <dbReference type="Pfam" id="PF13439"/>
    </source>
</evidence>
<dbReference type="InterPro" id="IPR001296">
    <property type="entry name" value="Glyco_trans_1"/>
</dbReference>
<dbReference type="Gene3D" id="3.90.550.10">
    <property type="entry name" value="Spore Coat Polysaccharide Biosynthesis Protein SpsA, Chain A"/>
    <property type="match status" value="1"/>
</dbReference>
<dbReference type="Pfam" id="PF13439">
    <property type="entry name" value="Glyco_transf_4"/>
    <property type="match status" value="1"/>
</dbReference>
<gene>
    <name evidence="7" type="ORF">KC678_05250</name>
</gene>
<evidence type="ECO:0000256" key="3">
    <source>
        <dbReference type="ARBA" id="ARBA00022679"/>
    </source>
</evidence>
<feature type="domain" description="Glycosyl transferase family 1" evidence="4">
    <location>
        <begin position="507"/>
        <end position="652"/>
    </location>
</feature>
<evidence type="ECO:0000313" key="8">
    <source>
        <dbReference type="Proteomes" id="UP000775877"/>
    </source>
</evidence>
<dbReference type="EMBL" id="JAGQLJ010000149">
    <property type="protein sequence ID" value="MCA9381646.1"/>
    <property type="molecule type" value="Genomic_DNA"/>
</dbReference>
<dbReference type="PANTHER" id="PTHR43179:SF12">
    <property type="entry name" value="GALACTOFURANOSYLTRANSFERASE GLFT2"/>
    <property type="match status" value="1"/>
</dbReference>
<sequence>MESKPESVDIIIAVYNALDYVKKSIASVLEKDAGYKFRLLVIDDKSPDSEIKKFLKTVKDPRVEVFYNDENLGYSGTNNRGMKYSTGDVVLLNSDTEVTEGWLKQLVDCAYSNDQIGTVSPFTNSGAGLLNVPDFYYKSNPIPEGYNLDSWGKTFNDISIYSYPTTLTNVGYCMYIKRKVIDSIGYLDMDTYGKGYGEDNDYCLRAHKAGFLNINDDSTFIQHEGGRSFATQQEKYTSEALVFKNDKVVEKKYPEVRAWLDRVLEEGPTTPMHQNWWFHQNFFSSKQRILHVVRDSVDNAKGGIEQIIKQIVKYNDEYDNYILYWDDKKACILKIWDENKKSKPLYVKGGFKKNNYKLNDKKFDSQFKELINLIKPKVVHFHSVLGYPISMLLVPNSLGIDSILHIHDFSFFYPPYWDLSLSSSIQDNINENINKIESSNLREKESLYYKNRSVLIKTVLQNVDMIIAPSEFVKEKTVEFNNAAANKIKVVPNPVDVEVLSSKNGTNSKLAIGFIGTFTKFKGANEFLSLIKKDEEESFDWVVAGPNDEFKDELGQFKNLELIDSFDHKKIAEILNKIDVVLLPLQCAETFNLVLHEALKANKYVICTYIGAPGNIVKTYDLGKVFSRKDYISKAWNTLLELDKDRSKLSEFKENISNYKFLNAQEVVAQLKKIYDSFKHEDRKFDIQYKKKLNNLRVKSIIETNRLIERQGYSKKRKLIYKVIDIVSDQSRGTILHRPIKKIFSKLRKSAKI</sequence>
<dbReference type="SUPFAM" id="SSF53448">
    <property type="entry name" value="Nucleotide-diphospho-sugar transferases"/>
    <property type="match status" value="1"/>
</dbReference>
<accession>A0A955L2R0</accession>
<comment type="similarity">
    <text evidence="1">Belongs to the glycosyltransferase 2 family.</text>
</comment>
<dbReference type="GO" id="GO:0016757">
    <property type="term" value="F:glycosyltransferase activity"/>
    <property type="evidence" value="ECO:0007669"/>
    <property type="project" value="UniProtKB-KW"/>
</dbReference>
<dbReference type="EC" id="2.4.-.-" evidence="7"/>
<proteinExistence type="inferred from homology"/>
<dbReference type="Gene3D" id="3.40.50.2000">
    <property type="entry name" value="Glycogen Phosphorylase B"/>
    <property type="match status" value="2"/>
</dbReference>
<feature type="domain" description="Glycosyltransferase subfamily 4-like N-terminal" evidence="6">
    <location>
        <begin position="359"/>
        <end position="498"/>
    </location>
</feature>
<keyword evidence="3 7" id="KW-0808">Transferase</keyword>
<evidence type="ECO:0000256" key="2">
    <source>
        <dbReference type="ARBA" id="ARBA00022676"/>
    </source>
</evidence>
<dbReference type="SUPFAM" id="SSF53756">
    <property type="entry name" value="UDP-Glycosyltransferase/glycogen phosphorylase"/>
    <property type="match status" value="1"/>
</dbReference>